<dbReference type="Proteomes" id="UP000029585">
    <property type="component" value="Unassembled WGS sequence"/>
</dbReference>
<dbReference type="PATRIC" id="fig|742738.3.peg.4183"/>
<dbReference type="AlphaFoldDB" id="A0A096AZ54"/>
<organism evidence="1 2">
    <name type="scientific">Flavonifractor plautii 1_3_50AFAA</name>
    <dbReference type="NCBI Taxonomy" id="742738"/>
    <lineage>
        <taxon>Bacteria</taxon>
        <taxon>Bacillati</taxon>
        <taxon>Bacillota</taxon>
        <taxon>Clostridia</taxon>
        <taxon>Eubacteriales</taxon>
        <taxon>Oscillospiraceae</taxon>
        <taxon>Flavonifractor</taxon>
    </lineage>
</organism>
<proteinExistence type="predicted"/>
<sequence>MGLFQRLVQKTGGQAAAPADGAEQVTLSQLIDLLNLGGIPRSKLSEATYFTCLRVLSEGVSKLPLKLIRSTPERGVEEVRENPLYRVLRYRPNPIQTATYFWADMEMSRNHYGNAYAAIFGSGVSTQLWHMRSDRVSVWFDNRRILGPDARLWYIWSAPDGRRYKLCQDEVLHFRTWLSLDGITGLSVQEILRSTLDGSLQSQQMLNSLYKNGFTAKAAVQYTGDLNSEAEQNFLRGLEAYATGQMDATKSFIPVPLGSKIEPLNIKLTDSQFIELRKHSALQIAAAFGVKPNQVNDYEKSSFANSEAQQLAFLTDTLLWILKGYEEELSWKLLEPAQMDRGEAAQFNTAVMLRADTKTQIESMVQAVANSLYMPNEARAYLGMSSAAGGDRLIANGNVIPLEDVGKQYGNGKE</sequence>
<evidence type="ECO:0000313" key="2">
    <source>
        <dbReference type="Proteomes" id="UP000029585"/>
    </source>
</evidence>
<dbReference type="eggNOG" id="COG4695">
    <property type="taxonomic scope" value="Bacteria"/>
</dbReference>
<accession>A0A096AZ54</accession>
<comment type="caution">
    <text evidence="1">The sequence shown here is derived from an EMBL/GenBank/DDBJ whole genome shotgun (WGS) entry which is preliminary data.</text>
</comment>
<reference evidence="1 2" key="1">
    <citation type="submission" date="2011-08" db="EMBL/GenBank/DDBJ databases">
        <title>The Genome Sequence of Clostridium orbiscindens 1_3_50AFAA.</title>
        <authorList>
            <consortium name="The Broad Institute Genome Sequencing Platform"/>
            <person name="Earl A."/>
            <person name="Ward D."/>
            <person name="Feldgarden M."/>
            <person name="Gevers D."/>
            <person name="Daigneault M."/>
            <person name="Strauss J."/>
            <person name="Allen-Vercoe E."/>
            <person name="Young S.K."/>
            <person name="Zeng Q."/>
            <person name="Gargeya S."/>
            <person name="Fitzgerald M."/>
            <person name="Haas B."/>
            <person name="Abouelleil A."/>
            <person name="Alvarado L."/>
            <person name="Arachchi H.M."/>
            <person name="Berlin A."/>
            <person name="Brown A."/>
            <person name="Chapman S.B."/>
            <person name="Chen Z."/>
            <person name="Dunbar C."/>
            <person name="Freedman E."/>
            <person name="Gearin G."/>
            <person name="Gellesch M."/>
            <person name="Goldberg J."/>
            <person name="Griggs A."/>
            <person name="Gujja S."/>
            <person name="Heiman D."/>
            <person name="Howarth C."/>
            <person name="Larson L."/>
            <person name="Lui A."/>
            <person name="MacDonald P.J.P."/>
            <person name="Montmayeur A."/>
            <person name="Murphy C."/>
            <person name="Neiman D."/>
            <person name="Pearson M."/>
            <person name="Priest M."/>
            <person name="Roberts A."/>
            <person name="Saif S."/>
            <person name="Shea T."/>
            <person name="Shenoy N."/>
            <person name="Sisk P."/>
            <person name="Stolte C."/>
            <person name="Sykes S."/>
            <person name="Wortman J."/>
            <person name="Nusbaum C."/>
            <person name="Birren B."/>
        </authorList>
    </citation>
    <scope>NUCLEOTIDE SEQUENCE [LARGE SCALE GENOMIC DNA]</scope>
    <source>
        <strain evidence="1 2">1_3_50AFAA</strain>
    </source>
</reference>
<dbReference type="RefSeq" id="WP_080744562.1">
    <property type="nucleotide sequence ID" value="NZ_KN174169.1"/>
</dbReference>
<protein>
    <submittedName>
        <fullName evidence="1">HK97 family phage portal protein</fullName>
    </submittedName>
</protein>
<dbReference type="EMBL" id="ADLO01000127">
    <property type="protein sequence ID" value="KGF52313.1"/>
    <property type="molecule type" value="Genomic_DNA"/>
</dbReference>
<dbReference type="InterPro" id="IPR006944">
    <property type="entry name" value="Phage/GTA_portal"/>
</dbReference>
<dbReference type="NCBIfam" id="TIGR01537">
    <property type="entry name" value="portal_HK97"/>
    <property type="match status" value="1"/>
</dbReference>
<gene>
    <name evidence="1" type="ORF">HMPREF9460_04069</name>
</gene>
<dbReference type="HOGENOM" id="CLU_033789_0_2_9"/>
<dbReference type="InterPro" id="IPR006427">
    <property type="entry name" value="Portal_HK97"/>
</dbReference>
<keyword evidence="2" id="KW-1185">Reference proteome</keyword>
<name>A0A096AZ54_FLAPL</name>
<dbReference type="Pfam" id="PF04860">
    <property type="entry name" value="Phage_portal"/>
    <property type="match status" value="1"/>
</dbReference>
<evidence type="ECO:0000313" key="1">
    <source>
        <dbReference type="EMBL" id="KGF52313.1"/>
    </source>
</evidence>